<gene>
    <name evidence="1" type="ORF">PIB30_078062</name>
</gene>
<sequence>MVGLGELNANPLCRSGYEWVKDVVWSIPSKFVDAKGVKHLGPPSFCVRSGKEIKIEFLLCSPFERAKGVGRGIWVTLSSHQGRIMFSPFKASYKDFKEFYIKRRRPVQCLRIETLSERDAELVEFLFLSLKGGKVLTTSELLKWESDRDSVVDYLDCSTAGLKSFFKQRTEKDVSTSNVVKMKVGSKVHCSGTRTSYENDIEIILQQESVTAFATSSKYRVWNSGCSP</sequence>
<keyword evidence="2" id="KW-1185">Reference proteome</keyword>
<proteinExistence type="predicted"/>
<organism evidence="1 2">
    <name type="scientific">Stylosanthes scabra</name>
    <dbReference type="NCBI Taxonomy" id="79078"/>
    <lineage>
        <taxon>Eukaryota</taxon>
        <taxon>Viridiplantae</taxon>
        <taxon>Streptophyta</taxon>
        <taxon>Embryophyta</taxon>
        <taxon>Tracheophyta</taxon>
        <taxon>Spermatophyta</taxon>
        <taxon>Magnoliopsida</taxon>
        <taxon>eudicotyledons</taxon>
        <taxon>Gunneridae</taxon>
        <taxon>Pentapetalae</taxon>
        <taxon>rosids</taxon>
        <taxon>fabids</taxon>
        <taxon>Fabales</taxon>
        <taxon>Fabaceae</taxon>
        <taxon>Papilionoideae</taxon>
        <taxon>50 kb inversion clade</taxon>
        <taxon>dalbergioids sensu lato</taxon>
        <taxon>Dalbergieae</taxon>
        <taxon>Pterocarpus clade</taxon>
        <taxon>Stylosanthes</taxon>
    </lineage>
</organism>
<dbReference type="Proteomes" id="UP001341840">
    <property type="component" value="Unassembled WGS sequence"/>
</dbReference>
<dbReference type="EMBL" id="JASCZI010091689">
    <property type="protein sequence ID" value="MED6150996.1"/>
    <property type="molecule type" value="Genomic_DNA"/>
</dbReference>
<evidence type="ECO:0000313" key="2">
    <source>
        <dbReference type="Proteomes" id="UP001341840"/>
    </source>
</evidence>
<accession>A0ABU6TQD1</accession>
<reference evidence="1 2" key="1">
    <citation type="journal article" date="2023" name="Plants (Basel)">
        <title>Bridging the Gap: Combining Genomics and Transcriptomics Approaches to Understand Stylosanthes scabra, an Orphan Legume from the Brazilian Caatinga.</title>
        <authorList>
            <person name="Ferreira-Neto J.R.C."/>
            <person name="da Silva M.D."/>
            <person name="Binneck E."/>
            <person name="de Melo N.F."/>
            <person name="da Silva R.H."/>
            <person name="de Melo A.L.T.M."/>
            <person name="Pandolfi V."/>
            <person name="Bustamante F.O."/>
            <person name="Brasileiro-Vidal A.C."/>
            <person name="Benko-Iseppon A.M."/>
        </authorList>
    </citation>
    <scope>NUCLEOTIDE SEQUENCE [LARGE SCALE GENOMIC DNA]</scope>
    <source>
        <tissue evidence="1">Leaves</tissue>
    </source>
</reference>
<comment type="caution">
    <text evidence="1">The sequence shown here is derived from an EMBL/GenBank/DDBJ whole genome shotgun (WGS) entry which is preliminary data.</text>
</comment>
<evidence type="ECO:0000313" key="1">
    <source>
        <dbReference type="EMBL" id="MED6150996.1"/>
    </source>
</evidence>
<protein>
    <submittedName>
        <fullName evidence="1">Uncharacterized protein</fullName>
    </submittedName>
</protein>
<name>A0ABU6TQD1_9FABA</name>